<evidence type="ECO:0000256" key="1">
    <source>
        <dbReference type="SAM" id="MobiDB-lite"/>
    </source>
</evidence>
<keyword evidence="5" id="KW-1185">Reference proteome</keyword>
<dbReference type="Proteomes" id="UP001231189">
    <property type="component" value="Unassembled WGS sequence"/>
</dbReference>
<reference evidence="4" key="1">
    <citation type="submission" date="2023-07" db="EMBL/GenBank/DDBJ databases">
        <title>A chromosome-level genome assembly of Lolium multiflorum.</title>
        <authorList>
            <person name="Chen Y."/>
            <person name="Copetti D."/>
            <person name="Kolliker R."/>
            <person name="Studer B."/>
        </authorList>
    </citation>
    <scope>NUCLEOTIDE SEQUENCE</scope>
    <source>
        <strain evidence="4">02402/16</strain>
        <tissue evidence="4">Leaf</tissue>
    </source>
</reference>
<feature type="region of interest" description="Disordered" evidence="1">
    <location>
        <begin position="1"/>
        <end position="37"/>
    </location>
</feature>
<organism evidence="4 5">
    <name type="scientific">Lolium multiflorum</name>
    <name type="common">Italian ryegrass</name>
    <name type="synonym">Lolium perenne subsp. multiflorum</name>
    <dbReference type="NCBI Taxonomy" id="4521"/>
    <lineage>
        <taxon>Eukaryota</taxon>
        <taxon>Viridiplantae</taxon>
        <taxon>Streptophyta</taxon>
        <taxon>Embryophyta</taxon>
        <taxon>Tracheophyta</taxon>
        <taxon>Spermatophyta</taxon>
        <taxon>Magnoliopsida</taxon>
        <taxon>Liliopsida</taxon>
        <taxon>Poales</taxon>
        <taxon>Poaceae</taxon>
        <taxon>BOP clade</taxon>
        <taxon>Pooideae</taxon>
        <taxon>Poodae</taxon>
        <taxon>Poeae</taxon>
        <taxon>Poeae Chloroplast Group 2 (Poeae type)</taxon>
        <taxon>Loliodinae</taxon>
        <taxon>Loliinae</taxon>
        <taxon>Lolium</taxon>
    </lineage>
</organism>
<feature type="domain" description="F-box" evidence="2">
    <location>
        <begin position="41"/>
        <end position="79"/>
    </location>
</feature>
<evidence type="ECO:0000259" key="2">
    <source>
        <dbReference type="Pfam" id="PF00646"/>
    </source>
</evidence>
<dbReference type="PANTHER" id="PTHR35546">
    <property type="entry name" value="F-BOX PROTEIN INTERACTION DOMAIN PROTEIN-RELATED"/>
    <property type="match status" value="1"/>
</dbReference>
<evidence type="ECO:0000313" key="4">
    <source>
        <dbReference type="EMBL" id="KAK1698351.1"/>
    </source>
</evidence>
<dbReference type="SUPFAM" id="SSF81383">
    <property type="entry name" value="F-box domain"/>
    <property type="match status" value="1"/>
</dbReference>
<dbReference type="InterPro" id="IPR055290">
    <property type="entry name" value="At3g26010-like"/>
</dbReference>
<dbReference type="InterPro" id="IPR001810">
    <property type="entry name" value="F-box_dom"/>
</dbReference>
<accession>A0AAD8U3N2</accession>
<proteinExistence type="predicted"/>
<name>A0AAD8U3N2_LOLMU</name>
<dbReference type="PANTHER" id="PTHR35546:SF48">
    <property type="entry name" value="F-BOX DOMAIN-CONTAINING PROTEIN"/>
    <property type="match status" value="1"/>
</dbReference>
<dbReference type="EMBL" id="JAUUTY010000001">
    <property type="protein sequence ID" value="KAK1698349.1"/>
    <property type="molecule type" value="Genomic_DNA"/>
</dbReference>
<sequence length="200" mass="22764">MPPPPGGDGCTEQHHQPATVHRDRDEDALSHAPQDHRRAASLHDDVLIDILSRVRYRSLCRFKYVSKAWLALCSELDLHNRSPQRTVSGYFGRNVGESFSFHDLTAGDGYHPPLMGPTLAFLGSYQRIDIEQCCGGGLLLCKCWQSRSDEDKYSYVVCNPEKWTMLPPIEFSDTSPDGRHTVEGRLFDVRVYRASWRSNR</sequence>
<dbReference type="Pfam" id="PF00646">
    <property type="entry name" value="F-box"/>
    <property type="match status" value="1"/>
</dbReference>
<dbReference type="AlphaFoldDB" id="A0AAD8U3N2"/>
<dbReference type="InterPro" id="IPR036047">
    <property type="entry name" value="F-box-like_dom_sf"/>
</dbReference>
<dbReference type="EMBL" id="JAUUTY010000001">
    <property type="protein sequence ID" value="KAK1698351.1"/>
    <property type="molecule type" value="Genomic_DNA"/>
</dbReference>
<feature type="compositionally biased region" description="Basic and acidic residues" evidence="1">
    <location>
        <begin position="11"/>
        <end position="37"/>
    </location>
</feature>
<dbReference type="Gene3D" id="1.20.1280.50">
    <property type="match status" value="1"/>
</dbReference>
<protein>
    <recommendedName>
        <fullName evidence="2">F-box domain-containing protein</fullName>
    </recommendedName>
</protein>
<evidence type="ECO:0000313" key="3">
    <source>
        <dbReference type="EMBL" id="KAK1698349.1"/>
    </source>
</evidence>
<gene>
    <name evidence="3" type="ORF">QYE76_015046</name>
    <name evidence="4" type="ORF">QYE76_015048</name>
</gene>
<comment type="caution">
    <text evidence="4">The sequence shown here is derived from an EMBL/GenBank/DDBJ whole genome shotgun (WGS) entry which is preliminary data.</text>
</comment>
<evidence type="ECO:0000313" key="5">
    <source>
        <dbReference type="Proteomes" id="UP001231189"/>
    </source>
</evidence>